<dbReference type="PRINTS" id="PR00455">
    <property type="entry name" value="HTHTETR"/>
</dbReference>
<dbReference type="GO" id="GO:0000976">
    <property type="term" value="F:transcription cis-regulatory region binding"/>
    <property type="evidence" value="ECO:0007669"/>
    <property type="project" value="TreeGrafter"/>
</dbReference>
<dbReference type="PANTHER" id="PTHR30055:SF223">
    <property type="entry name" value="HTH-TYPE TRANSCRIPTIONAL REGULATOR UIDR"/>
    <property type="match status" value="1"/>
</dbReference>
<dbReference type="EMBL" id="VSSQ01141850">
    <property type="protein sequence ID" value="MPN63027.1"/>
    <property type="molecule type" value="Genomic_DNA"/>
</dbReference>
<proteinExistence type="predicted"/>
<accession>A0A645JI56</accession>
<protein>
    <recommendedName>
        <fullName evidence="2">HTH tetR-type domain-containing protein</fullName>
    </recommendedName>
</protein>
<organism evidence="3">
    <name type="scientific">bioreactor metagenome</name>
    <dbReference type="NCBI Taxonomy" id="1076179"/>
    <lineage>
        <taxon>unclassified sequences</taxon>
        <taxon>metagenomes</taxon>
        <taxon>ecological metagenomes</taxon>
    </lineage>
</organism>
<dbReference type="Pfam" id="PF00440">
    <property type="entry name" value="TetR_N"/>
    <property type="match status" value="1"/>
</dbReference>
<dbReference type="SUPFAM" id="SSF46689">
    <property type="entry name" value="Homeodomain-like"/>
    <property type="match status" value="1"/>
</dbReference>
<dbReference type="InterPro" id="IPR009057">
    <property type="entry name" value="Homeodomain-like_sf"/>
</dbReference>
<gene>
    <name evidence="3" type="ORF">SDC9_210781</name>
</gene>
<reference evidence="3" key="1">
    <citation type="submission" date="2019-08" db="EMBL/GenBank/DDBJ databases">
        <authorList>
            <person name="Kucharzyk K."/>
            <person name="Murdoch R.W."/>
            <person name="Higgins S."/>
            <person name="Loffler F."/>
        </authorList>
    </citation>
    <scope>NUCLEOTIDE SEQUENCE</scope>
</reference>
<dbReference type="InterPro" id="IPR050109">
    <property type="entry name" value="HTH-type_TetR-like_transc_reg"/>
</dbReference>
<dbReference type="InterPro" id="IPR001647">
    <property type="entry name" value="HTH_TetR"/>
</dbReference>
<name>A0A645JI56_9ZZZZ</name>
<dbReference type="PROSITE" id="PS50977">
    <property type="entry name" value="HTH_TETR_2"/>
    <property type="match status" value="1"/>
</dbReference>
<evidence type="ECO:0000313" key="3">
    <source>
        <dbReference type="EMBL" id="MPN63027.1"/>
    </source>
</evidence>
<dbReference type="PANTHER" id="PTHR30055">
    <property type="entry name" value="HTH-TYPE TRANSCRIPTIONAL REGULATOR RUTR"/>
    <property type="match status" value="1"/>
</dbReference>
<comment type="caution">
    <text evidence="3">The sequence shown here is derived from an EMBL/GenBank/DDBJ whole genome shotgun (WGS) entry which is preliminary data.</text>
</comment>
<dbReference type="GO" id="GO:0003700">
    <property type="term" value="F:DNA-binding transcription factor activity"/>
    <property type="evidence" value="ECO:0007669"/>
    <property type="project" value="TreeGrafter"/>
</dbReference>
<feature type="domain" description="HTH tetR-type" evidence="2">
    <location>
        <begin position="8"/>
        <end position="68"/>
    </location>
</feature>
<keyword evidence="1" id="KW-0238">DNA-binding</keyword>
<sequence length="84" mass="9076">MANKKAPRRTAERILQSSLALFNRFGEPGVSTNAIAADLGISPGNLYYHFPAKDDLINALFAQYEQALQPVLQAADGVTNVEDA</sequence>
<evidence type="ECO:0000259" key="2">
    <source>
        <dbReference type="PROSITE" id="PS50977"/>
    </source>
</evidence>
<evidence type="ECO:0000256" key="1">
    <source>
        <dbReference type="ARBA" id="ARBA00023125"/>
    </source>
</evidence>
<dbReference type="AlphaFoldDB" id="A0A645JI56"/>
<dbReference type="Gene3D" id="1.10.357.10">
    <property type="entry name" value="Tetracycline Repressor, domain 2"/>
    <property type="match status" value="1"/>
</dbReference>